<organism evidence="1 2">
    <name type="scientific">Quercus suber</name>
    <name type="common">Cork oak</name>
    <dbReference type="NCBI Taxonomy" id="58331"/>
    <lineage>
        <taxon>Eukaryota</taxon>
        <taxon>Viridiplantae</taxon>
        <taxon>Streptophyta</taxon>
        <taxon>Embryophyta</taxon>
        <taxon>Tracheophyta</taxon>
        <taxon>Spermatophyta</taxon>
        <taxon>Magnoliopsida</taxon>
        <taxon>eudicotyledons</taxon>
        <taxon>Gunneridae</taxon>
        <taxon>Pentapetalae</taxon>
        <taxon>rosids</taxon>
        <taxon>fabids</taxon>
        <taxon>Fagales</taxon>
        <taxon>Fagaceae</taxon>
        <taxon>Quercus</taxon>
    </lineage>
</organism>
<dbReference type="AlphaFoldDB" id="A0AAW0KJT4"/>
<name>A0AAW0KJT4_QUESU</name>
<dbReference type="EMBL" id="PKMF04000294">
    <property type="protein sequence ID" value="KAK7838965.1"/>
    <property type="molecule type" value="Genomic_DNA"/>
</dbReference>
<sequence>MKEEEYKTRCRGNESGELYCVVISQCLPGRDGPPSLFSSFHLLASPFIGFGFKRDVWELL</sequence>
<protein>
    <submittedName>
        <fullName evidence="1">Uncharacterized protein</fullName>
    </submittedName>
</protein>
<reference evidence="1 2" key="1">
    <citation type="journal article" date="2018" name="Sci. Data">
        <title>The draft genome sequence of cork oak.</title>
        <authorList>
            <person name="Ramos A.M."/>
            <person name="Usie A."/>
            <person name="Barbosa P."/>
            <person name="Barros P.M."/>
            <person name="Capote T."/>
            <person name="Chaves I."/>
            <person name="Simoes F."/>
            <person name="Abreu I."/>
            <person name="Carrasquinho I."/>
            <person name="Faro C."/>
            <person name="Guimaraes J.B."/>
            <person name="Mendonca D."/>
            <person name="Nobrega F."/>
            <person name="Rodrigues L."/>
            <person name="Saibo N.J.M."/>
            <person name="Varela M.C."/>
            <person name="Egas C."/>
            <person name="Matos J."/>
            <person name="Miguel C.M."/>
            <person name="Oliveira M.M."/>
            <person name="Ricardo C.P."/>
            <person name="Goncalves S."/>
        </authorList>
    </citation>
    <scope>NUCLEOTIDE SEQUENCE [LARGE SCALE GENOMIC DNA]</scope>
    <source>
        <strain evidence="2">cv. HL8</strain>
    </source>
</reference>
<gene>
    <name evidence="1" type="ORF">CFP56_018916</name>
</gene>
<accession>A0AAW0KJT4</accession>
<evidence type="ECO:0000313" key="1">
    <source>
        <dbReference type="EMBL" id="KAK7838965.1"/>
    </source>
</evidence>
<keyword evidence="2" id="KW-1185">Reference proteome</keyword>
<proteinExistence type="predicted"/>
<dbReference type="Proteomes" id="UP000237347">
    <property type="component" value="Unassembled WGS sequence"/>
</dbReference>
<comment type="caution">
    <text evidence="1">The sequence shown here is derived from an EMBL/GenBank/DDBJ whole genome shotgun (WGS) entry which is preliminary data.</text>
</comment>
<evidence type="ECO:0000313" key="2">
    <source>
        <dbReference type="Proteomes" id="UP000237347"/>
    </source>
</evidence>